<organism evidence="1">
    <name type="scientific">Thermomicrobium roseum</name>
    <dbReference type="NCBI Taxonomy" id="500"/>
    <lineage>
        <taxon>Bacteria</taxon>
        <taxon>Pseudomonadati</taxon>
        <taxon>Thermomicrobiota</taxon>
        <taxon>Thermomicrobia</taxon>
        <taxon>Thermomicrobiales</taxon>
        <taxon>Thermomicrobiaceae</taxon>
        <taxon>Thermomicrobium</taxon>
    </lineage>
</organism>
<comment type="caution">
    <text evidence="1">The sequence shown here is derived from an EMBL/GenBank/DDBJ whole genome shotgun (WGS) entry which is preliminary data.</text>
</comment>
<dbReference type="AlphaFoldDB" id="A0A7C2BEV6"/>
<dbReference type="EMBL" id="DSJL01000011">
    <property type="protein sequence ID" value="HEF66407.1"/>
    <property type="molecule type" value="Genomic_DNA"/>
</dbReference>
<gene>
    <name evidence="1" type="ORF">ENP47_12540</name>
</gene>
<proteinExistence type="predicted"/>
<name>A0A7C2BEV6_THERO</name>
<reference evidence="1" key="1">
    <citation type="journal article" date="2020" name="mSystems">
        <title>Genome- and Community-Level Interaction Insights into Carbon Utilization and Element Cycling Functions of Hydrothermarchaeota in Hydrothermal Sediment.</title>
        <authorList>
            <person name="Zhou Z."/>
            <person name="Liu Y."/>
            <person name="Xu W."/>
            <person name="Pan J."/>
            <person name="Luo Z.H."/>
            <person name="Li M."/>
        </authorList>
    </citation>
    <scope>NUCLEOTIDE SEQUENCE [LARGE SCALE GENOMIC DNA]</scope>
    <source>
        <strain evidence="1">SpSt-222</strain>
    </source>
</reference>
<accession>A0A7C2BEV6</accession>
<evidence type="ECO:0000313" key="1">
    <source>
        <dbReference type="EMBL" id="HEF66407.1"/>
    </source>
</evidence>
<protein>
    <submittedName>
        <fullName evidence="1">Uncharacterized protein</fullName>
    </submittedName>
</protein>
<sequence>MAVRPVPEEPPAIQSERALDPTATWELLERVSSLVEKLRQRRFVGEDPVVEVPSATKRRVSRATLIEEAIVAALAAERLGALLDLNGTLVSVAEDVAAEELATAYRALATWDLRAAESALARALRVTRFPKHQQRIALGWALHRLVSDLLRLVPGESKEKSLPAERLVAELLPTLDQLPHEERAFYHGEVRRLAAAWREAATDDRSWCVWALFRARVALLRGEGHETTLAWLLRLARRAGLATTGDDPNGLATLLRQAEAVFQLLATPPADESAQRELHERATEASPRDLFRALVAVLTAQWGEDALAATQRFALALWVPEASSTTRGDV</sequence>